<dbReference type="GO" id="GO:0016020">
    <property type="term" value="C:membrane"/>
    <property type="evidence" value="ECO:0007669"/>
    <property type="project" value="UniProtKB-SubCell"/>
</dbReference>
<feature type="transmembrane region" description="Helical" evidence="6">
    <location>
        <begin position="100"/>
        <end position="121"/>
    </location>
</feature>
<dbReference type="Pfam" id="PF03798">
    <property type="entry name" value="TRAM_LAG1_CLN8"/>
    <property type="match status" value="1"/>
</dbReference>
<evidence type="ECO:0000256" key="5">
    <source>
        <dbReference type="PROSITE-ProRule" id="PRU00205"/>
    </source>
</evidence>
<evidence type="ECO:0000256" key="1">
    <source>
        <dbReference type="ARBA" id="ARBA00004141"/>
    </source>
</evidence>
<dbReference type="Proteomes" id="UP000806378">
    <property type="component" value="Unassembled WGS sequence"/>
</dbReference>
<evidence type="ECO:0000256" key="6">
    <source>
        <dbReference type="SAM" id="Phobius"/>
    </source>
</evidence>
<proteinExistence type="predicted"/>
<evidence type="ECO:0000256" key="4">
    <source>
        <dbReference type="ARBA" id="ARBA00023136"/>
    </source>
</evidence>
<evidence type="ECO:0000256" key="2">
    <source>
        <dbReference type="ARBA" id="ARBA00022692"/>
    </source>
</evidence>
<evidence type="ECO:0000256" key="7">
    <source>
        <dbReference type="SAM" id="SignalP"/>
    </source>
</evidence>
<name>A0A8T0CGP2_CORYI</name>
<feature type="signal peptide" evidence="7">
    <location>
        <begin position="1"/>
        <end position="20"/>
    </location>
</feature>
<gene>
    <name evidence="9" type="ORF">BT93_L3798</name>
</gene>
<evidence type="ECO:0000313" key="10">
    <source>
        <dbReference type="Proteomes" id="UP000806378"/>
    </source>
</evidence>
<dbReference type="Gramene" id="rna-gnl|WGS:JABURB|Cocit.L3798.1">
    <property type="protein sequence ID" value="cds-KAF7846758.1"/>
    <property type="gene ID" value="gene-BT93_L3798"/>
</dbReference>
<dbReference type="PANTHER" id="PTHR13439:SF62">
    <property type="entry name" value="TRANSMEMBRANE PROTEIN 56-LIKE"/>
    <property type="match status" value="1"/>
</dbReference>
<dbReference type="InterPro" id="IPR006634">
    <property type="entry name" value="TLC-dom"/>
</dbReference>
<keyword evidence="10" id="KW-1185">Reference proteome</keyword>
<sequence>MSWYLWFQVIHHSLSGIAVAYSMASGEGQLYTYMVLISEITTPEINMRWFLDTSGMKKSASYLINGVVIFIAWLVARVLLFVYLFYHVYLHYHQVIEMHIFGYLLVFVVPAALALMNLMWFGKIIKGLLKTIAKKR</sequence>
<organism evidence="9 10">
    <name type="scientific">Corymbia citriodora subsp. variegata</name>
    <dbReference type="NCBI Taxonomy" id="360336"/>
    <lineage>
        <taxon>Eukaryota</taxon>
        <taxon>Viridiplantae</taxon>
        <taxon>Streptophyta</taxon>
        <taxon>Embryophyta</taxon>
        <taxon>Tracheophyta</taxon>
        <taxon>Spermatophyta</taxon>
        <taxon>Magnoliopsida</taxon>
        <taxon>eudicotyledons</taxon>
        <taxon>Gunneridae</taxon>
        <taxon>Pentapetalae</taxon>
        <taxon>rosids</taxon>
        <taxon>malvids</taxon>
        <taxon>Myrtales</taxon>
        <taxon>Myrtaceae</taxon>
        <taxon>Myrtoideae</taxon>
        <taxon>Eucalypteae</taxon>
        <taxon>Corymbia</taxon>
    </lineage>
</organism>
<dbReference type="AlphaFoldDB" id="A0A8T0CGP2"/>
<keyword evidence="4 5" id="KW-0472">Membrane</keyword>
<accession>A0A8T0CGP2</accession>
<dbReference type="PROSITE" id="PS50922">
    <property type="entry name" value="TLC"/>
    <property type="match status" value="1"/>
</dbReference>
<dbReference type="InterPro" id="IPR050846">
    <property type="entry name" value="TLCD"/>
</dbReference>
<dbReference type="GO" id="GO:0055088">
    <property type="term" value="P:lipid homeostasis"/>
    <property type="evidence" value="ECO:0007669"/>
    <property type="project" value="TreeGrafter"/>
</dbReference>
<dbReference type="EMBL" id="MU091937">
    <property type="protein sequence ID" value="KAF7846758.1"/>
    <property type="molecule type" value="Genomic_DNA"/>
</dbReference>
<evidence type="ECO:0000256" key="3">
    <source>
        <dbReference type="ARBA" id="ARBA00022989"/>
    </source>
</evidence>
<comment type="subcellular location">
    <subcellularLocation>
        <location evidence="1">Membrane</location>
        <topology evidence="1">Multi-pass membrane protein</topology>
    </subcellularLocation>
</comment>
<evidence type="ECO:0000259" key="8">
    <source>
        <dbReference type="PROSITE" id="PS50922"/>
    </source>
</evidence>
<dbReference type="GO" id="GO:0005783">
    <property type="term" value="C:endoplasmic reticulum"/>
    <property type="evidence" value="ECO:0007669"/>
    <property type="project" value="TreeGrafter"/>
</dbReference>
<feature type="domain" description="TLC" evidence="8">
    <location>
        <begin position="1"/>
        <end position="133"/>
    </location>
</feature>
<keyword evidence="3 6" id="KW-1133">Transmembrane helix</keyword>
<feature type="transmembrane region" description="Helical" evidence="6">
    <location>
        <begin position="63"/>
        <end position="88"/>
    </location>
</feature>
<protein>
    <recommendedName>
        <fullName evidence="8">TLC domain-containing protein</fullName>
    </recommendedName>
</protein>
<keyword evidence="7" id="KW-0732">Signal</keyword>
<keyword evidence="2 5" id="KW-0812">Transmembrane</keyword>
<reference evidence="9" key="1">
    <citation type="submission" date="2020-05" db="EMBL/GenBank/DDBJ databases">
        <title>WGS assembly of Corymbia citriodora subspecies variegata.</title>
        <authorList>
            <person name="Barry K."/>
            <person name="Hundley H."/>
            <person name="Shu S."/>
            <person name="Jenkins J."/>
            <person name="Grimwood J."/>
            <person name="Baten A."/>
        </authorList>
    </citation>
    <scope>NUCLEOTIDE SEQUENCE</scope>
    <source>
        <strain evidence="9">CV2-018</strain>
    </source>
</reference>
<evidence type="ECO:0000313" key="9">
    <source>
        <dbReference type="EMBL" id="KAF7846758.1"/>
    </source>
</evidence>
<dbReference type="SMART" id="SM00724">
    <property type="entry name" value="TLC"/>
    <property type="match status" value="1"/>
</dbReference>
<comment type="caution">
    <text evidence="9">The sequence shown here is derived from an EMBL/GenBank/DDBJ whole genome shotgun (WGS) entry which is preliminary data.</text>
</comment>
<dbReference type="PANTHER" id="PTHR13439">
    <property type="entry name" value="CT120 PROTEIN"/>
    <property type="match status" value="1"/>
</dbReference>
<dbReference type="OrthoDB" id="10266980at2759"/>
<feature type="chain" id="PRO_5035756607" description="TLC domain-containing protein" evidence="7">
    <location>
        <begin position="21"/>
        <end position="136"/>
    </location>
</feature>